<accession>A0A9W7ZTT5</accession>
<evidence type="ECO:0000313" key="3">
    <source>
        <dbReference type="Proteomes" id="UP001150569"/>
    </source>
</evidence>
<protein>
    <submittedName>
        <fullName evidence="2">Uncharacterized protein</fullName>
    </submittedName>
</protein>
<gene>
    <name evidence="2" type="ORF">IWQ60_009492</name>
</gene>
<keyword evidence="1" id="KW-0812">Transmembrane</keyword>
<comment type="caution">
    <text evidence="2">The sequence shown here is derived from an EMBL/GenBank/DDBJ whole genome shotgun (WGS) entry which is preliminary data.</text>
</comment>
<sequence length="274" mass="30039">MCSLTRPNTITPFELPTLDYSDLARLIANENLTAGPLLLALIKEKAQEPGNLLIATWQSIQEFFVNAIRGSKRLESERDLSLKLLQRVASSHDRATHDNRPAPGTTAADMIFHVMDFHTVVEMVAIVAQAWGGICLRSLDPISSIINALDHDDDARPPRDLGNYLHRMIFIHSTCICWLAGAIYILREWTRSMPKSAAQSCLTAVCQKFSDVVKCMVSMAKNIETRLLPRLEGPTGTFAPKIAAMNWAMSVADVEQPAPGPNGAANSDLSLGMA</sequence>
<name>A0A9W7ZTT5_9FUNG</name>
<organism evidence="2 3">
    <name type="scientific">Tieghemiomyces parasiticus</name>
    <dbReference type="NCBI Taxonomy" id="78921"/>
    <lineage>
        <taxon>Eukaryota</taxon>
        <taxon>Fungi</taxon>
        <taxon>Fungi incertae sedis</taxon>
        <taxon>Zoopagomycota</taxon>
        <taxon>Kickxellomycotina</taxon>
        <taxon>Dimargaritomycetes</taxon>
        <taxon>Dimargaritales</taxon>
        <taxon>Dimargaritaceae</taxon>
        <taxon>Tieghemiomyces</taxon>
    </lineage>
</organism>
<dbReference type="Proteomes" id="UP001150569">
    <property type="component" value="Unassembled WGS sequence"/>
</dbReference>
<keyword evidence="1" id="KW-1133">Transmembrane helix</keyword>
<reference evidence="2" key="1">
    <citation type="submission" date="2022-07" db="EMBL/GenBank/DDBJ databases">
        <title>Phylogenomic reconstructions and comparative analyses of Kickxellomycotina fungi.</title>
        <authorList>
            <person name="Reynolds N.K."/>
            <person name="Stajich J.E."/>
            <person name="Barry K."/>
            <person name="Grigoriev I.V."/>
            <person name="Crous P."/>
            <person name="Smith M.E."/>
        </authorList>
    </citation>
    <scope>NUCLEOTIDE SEQUENCE</scope>
    <source>
        <strain evidence="2">RSA 861</strain>
    </source>
</reference>
<evidence type="ECO:0000256" key="1">
    <source>
        <dbReference type="SAM" id="Phobius"/>
    </source>
</evidence>
<dbReference type="AlphaFoldDB" id="A0A9W7ZTT5"/>
<dbReference type="EMBL" id="JANBPT010000799">
    <property type="protein sequence ID" value="KAJ1912802.1"/>
    <property type="molecule type" value="Genomic_DNA"/>
</dbReference>
<feature type="transmembrane region" description="Helical" evidence="1">
    <location>
        <begin position="164"/>
        <end position="186"/>
    </location>
</feature>
<keyword evidence="1" id="KW-0472">Membrane</keyword>
<proteinExistence type="predicted"/>
<evidence type="ECO:0000313" key="2">
    <source>
        <dbReference type="EMBL" id="KAJ1912802.1"/>
    </source>
</evidence>
<keyword evidence="3" id="KW-1185">Reference proteome</keyword>